<reference evidence="1 2" key="1">
    <citation type="submission" date="2017-12" db="EMBL/GenBank/DDBJ databases">
        <authorList>
            <consortium name="DOE Joint Genome Institute"/>
            <person name="Haridas S."/>
            <person name="Kjaerbolling I."/>
            <person name="Vesth T.C."/>
            <person name="Frisvad J.C."/>
            <person name="Nybo J.L."/>
            <person name="Theobald S."/>
            <person name="Kuo A."/>
            <person name="Bowyer P."/>
            <person name="Matsuda Y."/>
            <person name="Mondo S."/>
            <person name="Lyhne E.K."/>
            <person name="Kogle M.E."/>
            <person name="Clum A."/>
            <person name="Lipzen A."/>
            <person name="Salamov A."/>
            <person name="Ngan C.Y."/>
            <person name="Daum C."/>
            <person name="Chiniquy J."/>
            <person name="Barry K."/>
            <person name="LaButti K."/>
            <person name="Simmons B.A."/>
            <person name="Magnuson J.K."/>
            <person name="Mortensen U.H."/>
            <person name="Larsen T.O."/>
            <person name="Grigoriev I.V."/>
            <person name="Baker S.E."/>
            <person name="Andersen M.R."/>
            <person name="Nordberg H.P."/>
            <person name="Cantor M.N."/>
            <person name="Hua S.X."/>
        </authorList>
    </citation>
    <scope>NUCLEOTIDE SEQUENCE [LARGE SCALE GENOMIC DNA]</scope>
    <source>
        <strain evidence="1 2">CBS 102.13</strain>
    </source>
</reference>
<dbReference type="Proteomes" id="UP000234585">
    <property type="component" value="Unassembled WGS sequence"/>
</dbReference>
<proteinExistence type="predicted"/>
<evidence type="ECO:0000313" key="1">
    <source>
        <dbReference type="EMBL" id="PLB41600.1"/>
    </source>
</evidence>
<dbReference type="AlphaFoldDB" id="A0A2I2FLW5"/>
<keyword evidence="2" id="KW-1185">Reference proteome</keyword>
<dbReference type="EMBL" id="KZ559120">
    <property type="protein sequence ID" value="PLB41600.1"/>
    <property type="molecule type" value="Genomic_DNA"/>
</dbReference>
<organism evidence="1 2">
    <name type="scientific">Aspergillus candidus</name>
    <dbReference type="NCBI Taxonomy" id="41067"/>
    <lineage>
        <taxon>Eukaryota</taxon>
        <taxon>Fungi</taxon>
        <taxon>Dikarya</taxon>
        <taxon>Ascomycota</taxon>
        <taxon>Pezizomycotina</taxon>
        <taxon>Eurotiomycetes</taxon>
        <taxon>Eurotiomycetidae</taxon>
        <taxon>Eurotiales</taxon>
        <taxon>Aspergillaceae</taxon>
        <taxon>Aspergillus</taxon>
        <taxon>Aspergillus subgen. Circumdati</taxon>
    </lineage>
</organism>
<dbReference type="GeneID" id="36528030"/>
<gene>
    <name evidence="1" type="ORF">BDW47DRAFT_99370</name>
</gene>
<evidence type="ECO:0000313" key="2">
    <source>
        <dbReference type="Proteomes" id="UP000234585"/>
    </source>
</evidence>
<accession>A0A2I2FLW5</accession>
<dbReference type="RefSeq" id="XP_024675612.1">
    <property type="nucleotide sequence ID" value="XM_024820870.1"/>
</dbReference>
<name>A0A2I2FLW5_ASPCN</name>
<protein>
    <submittedName>
        <fullName evidence="1">Uncharacterized protein</fullName>
    </submittedName>
</protein>
<sequence length="104" mass="11675">MVVRAEPDRPQGCDWVMRRLSICGCCTLNWLITQWSARKEIPRSTSLTLYTRGHVAERLGDMGRGSGNRIVQSTLVLLTHCLTLYASVPLEELGHVHGGQKRTK</sequence>